<dbReference type="EMBL" id="LQYY01000129">
    <property type="protein sequence ID" value="KYD31996.1"/>
    <property type="molecule type" value="Genomic_DNA"/>
</dbReference>
<dbReference type="EC" id="3.1.4.-" evidence="2"/>
<evidence type="ECO:0000256" key="1">
    <source>
        <dbReference type="ARBA" id="ARBA00008950"/>
    </source>
</evidence>
<dbReference type="EMBL" id="LQYV01000112">
    <property type="protein sequence ID" value="KYD23283.1"/>
    <property type="molecule type" value="Genomic_DNA"/>
</dbReference>
<dbReference type="GeneID" id="89611139"/>
<evidence type="ECO:0000313" key="9">
    <source>
        <dbReference type="Proteomes" id="UP000075517"/>
    </source>
</evidence>
<organism evidence="6 9">
    <name type="scientific">Geobacillus stearothermophilus</name>
    <name type="common">Bacillus stearothermophilus</name>
    <dbReference type="NCBI Taxonomy" id="1422"/>
    <lineage>
        <taxon>Bacteria</taxon>
        <taxon>Bacillati</taxon>
        <taxon>Bacillota</taxon>
        <taxon>Bacilli</taxon>
        <taxon>Bacillales</taxon>
        <taxon>Anoxybacillaceae</taxon>
        <taxon>Geobacillus</taxon>
    </lineage>
</organism>
<evidence type="ECO:0000313" key="5">
    <source>
        <dbReference type="EMBL" id="KYD23283.1"/>
    </source>
</evidence>
<reference evidence="4 11" key="2">
    <citation type="submission" date="2016-03" db="EMBL/GenBank/DDBJ databases">
        <title>Spore heat resistance.</title>
        <authorList>
            <person name="Boekhorst J."/>
            <person name="Berendsen E.M."/>
            <person name="Wells-Bennik M.H."/>
            <person name="Kuipers O.P."/>
        </authorList>
    </citation>
    <scope>NUCLEOTIDE SEQUENCE [LARGE SCALE GENOMIC DNA]</scope>
    <source>
        <strain evidence="4 11">GS8</strain>
    </source>
</reference>
<dbReference type="InterPro" id="IPR041802">
    <property type="entry name" value="MPP_YfcE"/>
</dbReference>
<dbReference type="EMBL" id="RCTJ01000003">
    <property type="protein sequence ID" value="RLQ15081.1"/>
    <property type="molecule type" value="Genomic_DNA"/>
</dbReference>
<proteinExistence type="inferred from homology"/>
<comment type="cofactor">
    <cofactor evidence="2">
        <name>a divalent metal cation</name>
        <dbReference type="ChEBI" id="CHEBI:60240"/>
    </cofactor>
</comment>
<dbReference type="GO" id="GO:0016787">
    <property type="term" value="F:hydrolase activity"/>
    <property type="evidence" value="ECO:0007669"/>
    <property type="project" value="UniProtKB-UniRule"/>
</dbReference>
<protein>
    <recommendedName>
        <fullName evidence="2">Phosphoesterase</fullName>
        <ecNumber evidence="2">3.1.4.-</ecNumber>
    </recommendedName>
</protein>
<evidence type="ECO:0000259" key="3">
    <source>
        <dbReference type="Pfam" id="PF12850"/>
    </source>
</evidence>
<dbReference type="PANTHER" id="PTHR11124">
    <property type="entry name" value="VACUOLAR SORTING PROTEIN VPS29"/>
    <property type="match status" value="1"/>
</dbReference>
<feature type="domain" description="Calcineurin-like phosphoesterase" evidence="3">
    <location>
        <begin position="1"/>
        <end position="144"/>
    </location>
</feature>
<dbReference type="Gene3D" id="3.60.21.10">
    <property type="match status" value="1"/>
</dbReference>
<dbReference type="RefSeq" id="WP_033014339.1">
    <property type="nucleotide sequence ID" value="NZ_CBCSGJ010000002.1"/>
</dbReference>
<evidence type="ECO:0000313" key="8">
    <source>
        <dbReference type="Proteomes" id="UP000075424"/>
    </source>
</evidence>
<dbReference type="PATRIC" id="fig|1422.14.peg.3659"/>
<comment type="caution">
    <text evidence="6">The sequence shown here is derived from an EMBL/GenBank/DDBJ whole genome shotgun (WGS) entry which is preliminary data.</text>
</comment>
<dbReference type="InterPro" id="IPR029052">
    <property type="entry name" value="Metallo-depent_PP-like"/>
</dbReference>
<evidence type="ECO:0000256" key="2">
    <source>
        <dbReference type="RuleBase" id="RU362039"/>
    </source>
</evidence>
<accession>A0A0K9HKI9</accession>
<dbReference type="Proteomes" id="UP000773850">
    <property type="component" value="Unassembled WGS sequence"/>
</dbReference>
<reference evidence="8 9" key="1">
    <citation type="submission" date="2016-01" db="EMBL/GenBank/DDBJ databases">
        <title>Draft Genome Sequences of Seven Thermophilic Sporeformers Isolated from Foods.</title>
        <authorList>
            <person name="Berendsen E.M."/>
            <person name="Wells-Bennik M.H."/>
            <person name="Krawcyk A.O."/>
            <person name="De Jong A."/>
            <person name="Holsappel S."/>
            <person name="Eijlander R.T."/>
            <person name="Kuipers O.P."/>
        </authorList>
    </citation>
    <scope>NUCLEOTIDE SEQUENCE [LARGE SCALE GENOMIC DNA]</scope>
    <source>
        <strain evidence="5 8">B4109</strain>
        <strain evidence="6 9">B4114</strain>
    </source>
</reference>
<dbReference type="Pfam" id="PF12850">
    <property type="entry name" value="Metallophos_2"/>
    <property type="match status" value="1"/>
</dbReference>
<evidence type="ECO:0000313" key="11">
    <source>
        <dbReference type="Proteomes" id="UP000773850"/>
    </source>
</evidence>
<evidence type="ECO:0000313" key="7">
    <source>
        <dbReference type="EMBL" id="RLQ15081.1"/>
    </source>
</evidence>
<dbReference type="NCBIfam" id="TIGR00040">
    <property type="entry name" value="yfcE"/>
    <property type="match status" value="1"/>
</dbReference>
<sequence>MKAVVVSDSHGLSGELSAIVERHRHEADLFIHCGDSELSAQAAELAPFVVVRGNCDFAAFPNERTEEAEGLRFLITHGHLYGVKTSLLRLYYRAKETSAHVVCFGHSHLAGAEQIEGVLFINPGSIALPRGRKERTYAVLTAANGRATVEFYDTAGKPVPGLQQTFSI</sequence>
<dbReference type="AlphaFoldDB" id="A0A0K9HKI9"/>
<dbReference type="InterPro" id="IPR024654">
    <property type="entry name" value="Calcineurin-like_PHP_lpxH"/>
</dbReference>
<comment type="similarity">
    <text evidence="1 2">Belongs to the metallophosphoesterase superfamily. YfcE family.</text>
</comment>
<evidence type="ECO:0000313" key="4">
    <source>
        <dbReference type="EMBL" id="KAF6510247.1"/>
    </source>
</evidence>
<keyword evidence="2" id="KW-0479">Metal-binding</keyword>
<dbReference type="GO" id="GO:0046872">
    <property type="term" value="F:metal ion binding"/>
    <property type="evidence" value="ECO:0007669"/>
    <property type="project" value="UniProtKB-KW"/>
</dbReference>
<gene>
    <name evidence="5" type="ORF">B4109_2251</name>
    <name evidence="6" type="ORF">B4114_2293</name>
    <name evidence="7" type="ORF">D9548_02460</name>
    <name evidence="4" type="ORF">GS8_2404</name>
</gene>
<dbReference type="SUPFAM" id="SSF56300">
    <property type="entry name" value="Metallo-dependent phosphatases"/>
    <property type="match status" value="1"/>
</dbReference>
<dbReference type="Proteomes" id="UP000075424">
    <property type="component" value="Unassembled WGS sequence"/>
</dbReference>
<reference evidence="7 10" key="3">
    <citation type="submission" date="2018-10" db="EMBL/GenBank/DDBJ databases">
        <title>Geobacillus stearothermophilus in processing lines of powdered infant formula.</title>
        <authorList>
            <person name="Rhee M.S."/>
            <person name="Choi I.-G."/>
            <person name="Cho T.J."/>
            <person name="Park B."/>
        </authorList>
    </citation>
    <scope>NUCLEOTIDE SEQUENCE [LARGE SCALE GENOMIC DNA]</scope>
    <source>
        <strain evidence="7 10">FHS-PPGT130</strain>
    </source>
</reference>
<dbReference type="InterPro" id="IPR000979">
    <property type="entry name" value="Phosphodiesterase_MJ0936/Vps29"/>
</dbReference>
<evidence type="ECO:0000313" key="6">
    <source>
        <dbReference type="EMBL" id="KYD31996.1"/>
    </source>
</evidence>
<evidence type="ECO:0000313" key="10">
    <source>
        <dbReference type="Proteomes" id="UP000266922"/>
    </source>
</evidence>
<dbReference type="EMBL" id="LUCS01000028">
    <property type="protein sequence ID" value="KAF6510247.1"/>
    <property type="molecule type" value="Genomic_DNA"/>
</dbReference>
<keyword evidence="11" id="KW-1185">Reference proteome</keyword>
<dbReference type="Proteomes" id="UP000266922">
    <property type="component" value="Unassembled WGS sequence"/>
</dbReference>
<dbReference type="Proteomes" id="UP000075517">
    <property type="component" value="Unassembled WGS sequence"/>
</dbReference>
<name>A0A0K9HKI9_GEOSE</name>
<dbReference type="CDD" id="cd00841">
    <property type="entry name" value="MPP_YfcE"/>
    <property type="match status" value="1"/>
</dbReference>